<dbReference type="PROSITE" id="PS51257">
    <property type="entry name" value="PROKAR_LIPOPROTEIN"/>
    <property type="match status" value="1"/>
</dbReference>
<evidence type="ECO:0000313" key="2">
    <source>
        <dbReference type="EMBL" id="TPN85865.1"/>
    </source>
</evidence>
<sequence length="222" mass="25758">MKNTSTSIIIFLFLLIIISCTQKKESQIKFKDFEINVSKDEEPPLVFELVSKNGTQYFIENQPKKWNGVPQDSEIKIKVYDWKLFPHNNIEFEYPRTYSFEADLSKTNDIWTLSGNDFKIMVIRPLIEMDVKTYVDKMVEQFGPSNCTTKEIFKKLNHSELNGIQLLVKLSGVYLELNVMEIIDNSGNKSLLVFQDSLSDAKKNSKESSSTMKRIEQTFKVN</sequence>
<dbReference type="EMBL" id="VFWZ01000003">
    <property type="protein sequence ID" value="TPN85865.1"/>
    <property type="molecule type" value="Genomic_DNA"/>
</dbReference>
<gene>
    <name evidence="2" type="ORF">FHK87_11310</name>
</gene>
<proteinExistence type="predicted"/>
<evidence type="ECO:0008006" key="4">
    <source>
        <dbReference type="Google" id="ProtNLM"/>
    </source>
</evidence>
<reference evidence="2 3" key="1">
    <citation type="submission" date="2019-06" db="EMBL/GenBank/DDBJ databases">
        <authorList>
            <person name="Meng X."/>
        </authorList>
    </citation>
    <scope>NUCLEOTIDE SEQUENCE [LARGE SCALE GENOMIC DNA]</scope>
    <source>
        <strain evidence="2 3">M625</strain>
    </source>
</reference>
<organism evidence="2 3">
    <name type="scientific">Aquimarina algicola</name>
    <dbReference type="NCBI Taxonomy" id="2589995"/>
    <lineage>
        <taxon>Bacteria</taxon>
        <taxon>Pseudomonadati</taxon>
        <taxon>Bacteroidota</taxon>
        <taxon>Flavobacteriia</taxon>
        <taxon>Flavobacteriales</taxon>
        <taxon>Flavobacteriaceae</taxon>
        <taxon>Aquimarina</taxon>
    </lineage>
</organism>
<dbReference type="RefSeq" id="WP_140592855.1">
    <property type="nucleotide sequence ID" value="NZ_VFWZ01000003.1"/>
</dbReference>
<feature type="compositionally biased region" description="Basic and acidic residues" evidence="1">
    <location>
        <begin position="213"/>
        <end position="222"/>
    </location>
</feature>
<dbReference type="OrthoDB" id="1436160at2"/>
<protein>
    <recommendedName>
        <fullName evidence="4">Lipoprotein</fullName>
    </recommendedName>
</protein>
<feature type="region of interest" description="Disordered" evidence="1">
    <location>
        <begin position="203"/>
        <end position="222"/>
    </location>
</feature>
<accession>A0A504JBE2</accession>
<evidence type="ECO:0000256" key="1">
    <source>
        <dbReference type="SAM" id="MobiDB-lite"/>
    </source>
</evidence>
<dbReference type="AlphaFoldDB" id="A0A504JBE2"/>
<comment type="caution">
    <text evidence="2">The sequence shown here is derived from an EMBL/GenBank/DDBJ whole genome shotgun (WGS) entry which is preliminary data.</text>
</comment>
<dbReference type="Proteomes" id="UP000315540">
    <property type="component" value="Unassembled WGS sequence"/>
</dbReference>
<keyword evidence="3" id="KW-1185">Reference proteome</keyword>
<name>A0A504JBE2_9FLAO</name>
<evidence type="ECO:0000313" key="3">
    <source>
        <dbReference type="Proteomes" id="UP000315540"/>
    </source>
</evidence>